<dbReference type="STRING" id="195103.CPF_1021"/>
<dbReference type="eggNOG" id="COG1396">
    <property type="taxonomic scope" value="Bacteria"/>
</dbReference>
<dbReference type="GO" id="GO:0003700">
    <property type="term" value="F:DNA-binding transcription factor activity"/>
    <property type="evidence" value="ECO:0007669"/>
    <property type="project" value="TreeGrafter"/>
</dbReference>
<evidence type="ECO:0000313" key="3">
    <source>
        <dbReference type="EMBL" id="ABG84123.1"/>
    </source>
</evidence>
<accession>A0A0H2YSW7</accession>
<dbReference type="InterPro" id="IPR010982">
    <property type="entry name" value="Lambda_DNA-bd_dom_sf"/>
</dbReference>
<dbReference type="PROSITE" id="PS50943">
    <property type="entry name" value="HTH_CROC1"/>
    <property type="match status" value="1"/>
</dbReference>
<dbReference type="SUPFAM" id="SSF47413">
    <property type="entry name" value="lambda repressor-like DNA-binding domains"/>
    <property type="match status" value="1"/>
</dbReference>
<dbReference type="PaxDb" id="195103-CPF_1021"/>
<reference evidence="3 4" key="1">
    <citation type="journal article" date="2006" name="Genome Res.">
        <title>Skewed genomic variability in strains of the toxigenic bacterial pathogen, Clostridium perfringens.</title>
        <authorList>
            <person name="Myers G.S."/>
            <person name="Rasko D.A."/>
            <person name="Cheung J.K."/>
            <person name="Ravel J."/>
            <person name="Seshadri R."/>
            <person name="Deboy R.T."/>
            <person name="Ren Q."/>
            <person name="Varga J."/>
            <person name="Awad M.M."/>
            <person name="Brinkac L.M."/>
            <person name="Daugherty S.C."/>
            <person name="Haft D.H."/>
            <person name="Dodson R.J."/>
            <person name="Madupu R."/>
            <person name="Nelson W.C."/>
            <person name="Rosovitz M.J."/>
            <person name="Sullivan S.A."/>
            <person name="Khouri H."/>
            <person name="Dimitrov G.I."/>
            <person name="Watkins K.L."/>
            <person name="Mulligan S."/>
            <person name="Benton J."/>
            <person name="Radune D."/>
            <person name="Fisher D.J."/>
            <person name="Atkins H.S."/>
            <person name="Hiscox T."/>
            <person name="Jost B.H."/>
            <person name="Billington S.J."/>
            <person name="Songer J.G."/>
            <person name="McClane B.A."/>
            <person name="Titball R.W."/>
            <person name="Rood J.I."/>
            <person name="Melville S.B."/>
            <person name="Paulsen I.T."/>
        </authorList>
    </citation>
    <scope>NUCLEOTIDE SEQUENCE [LARGE SCALE GENOMIC DNA]</scope>
    <source>
        <strain evidence="4">ATCC 13124 / DSM 756 / JCM 1290 / NCIMB 6125 / NCTC 8237 / S 107 / Type A</strain>
    </source>
</reference>
<keyword evidence="4" id="KW-1185">Reference proteome</keyword>
<evidence type="ECO:0000256" key="1">
    <source>
        <dbReference type="ARBA" id="ARBA00023125"/>
    </source>
</evidence>
<dbReference type="SMART" id="SM00530">
    <property type="entry name" value="HTH_XRE"/>
    <property type="match status" value="1"/>
</dbReference>
<keyword evidence="1 3" id="KW-0238">DNA-binding</keyword>
<dbReference type="GO" id="GO:0003677">
    <property type="term" value="F:DNA binding"/>
    <property type="evidence" value="ECO:0007669"/>
    <property type="project" value="UniProtKB-KW"/>
</dbReference>
<dbReference type="GO" id="GO:0005829">
    <property type="term" value="C:cytosol"/>
    <property type="evidence" value="ECO:0007669"/>
    <property type="project" value="TreeGrafter"/>
</dbReference>
<dbReference type="RefSeq" id="WP_011590524.1">
    <property type="nucleotide sequence ID" value="NC_008261.1"/>
</dbReference>
<dbReference type="PANTHER" id="PTHR46797:SF1">
    <property type="entry name" value="METHYLPHOSPHONATE SYNTHASE"/>
    <property type="match status" value="1"/>
</dbReference>
<dbReference type="PANTHER" id="PTHR46797">
    <property type="entry name" value="HTH-TYPE TRANSCRIPTIONAL REGULATOR"/>
    <property type="match status" value="1"/>
</dbReference>
<dbReference type="Gene3D" id="1.10.260.40">
    <property type="entry name" value="lambda repressor-like DNA-binding domains"/>
    <property type="match status" value="1"/>
</dbReference>
<gene>
    <name evidence="3" type="ordered locus">CPF_1021</name>
</gene>
<dbReference type="Pfam" id="PF01381">
    <property type="entry name" value="HTH_3"/>
    <property type="match status" value="1"/>
</dbReference>
<sequence length="180" mass="21036">MFIGYRLQKLRKKRKLTQKALAEMTGISRSYLSDIEHNRYNPSFDTIEALATSLKLDLKSFFDDTLLEEDYYLKPLNEELEDERFEEIEELSENEIIEKQIINNDLNTSYKTSSLSKKETLNIKADLEKTLNNLDNFEKNIAFEGFLLDGETRKAFKESLEHSMKMAKLIAKNKFSSKAN</sequence>
<evidence type="ECO:0000259" key="2">
    <source>
        <dbReference type="PROSITE" id="PS50943"/>
    </source>
</evidence>
<dbReference type="AlphaFoldDB" id="A0A0H2YSW7"/>
<dbReference type="InterPro" id="IPR050807">
    <property type="entry name" value="TransReg_Diox_bact_type"/>
</dbReference>
<evidence type="ECO:0000313" key="4">
    <source>
        <dbReference type="Proteomes" id="UP000001823"/>
    </source>
</evidence>
<organism evidence="3 4">
    <name type="scientific">Clostridium perfringens (strain ATCC 13124 / DSM 756 / JCM 1290 / NCIMB 6125 / NCTC 8237 / Type A)</name>
    <dbReference type="NCBI Taxonomy" id="195103"/>
    <lineage>
        <taxon>Bacteria</taxon>
        <taxon>Bacillati</taxon>
        <taxon>Bacillota</taxon>
        <taxon>Clostridia</taxon>
        <taxon>Eubacteriales</taxon>
        <taxon>Clostridiaceae</taxon>
        <taxon>Clostridium</taxon>
    </lineage>
</organism>
<proteinExistence type="predicted"/>
<dbReference type="Proteomes" id="UP000001823">
    <property type="component" value="Chromosome"/>
</dbReference>
<name>A0A0H2YSW7_CLOP1</name>
<dbReference type="EMBL" id="CP000246">
    <property type="protein sequence ID" value="ABG84123.1"/>
    <property type="molecule type" value="Genomic_DNA"/>
</dbReference>
<feature type="domain" description="HTH cro/C1-type" evidence="2">
    <location>
        <begin position="7"/>
        <end position="61"/>
    </location>
</feature>
<dbReference type="HOGENOM" id="CLU_066192_4_0_9"/>
<dbReference type="CDD" id="cd00093">
    <property type="entry name" value="HTH_XRE"/>
    <property type="match status" value="1"/>
</dbReference>
<dbReference type="InterPro" id="IPR001387">
    <property type="entry name" value="Cro/C1-type_HTH"/>
</dbReference>
<protein>
    <submittedName>
        <fullName evidence="3">DNA-binding protein</fullName>
    </submittedName>
</protein>
<dbReference type="KEGG" id="cpf:CPF_1021"/>